<feature type="compositionally biased region" description="Basic residues" evidence="1">
    <location>
        <begin position="84"/>
        <end position="96"/>
    </location>
</feature>
<organism evidence="3 4">
    <name type="scientific">Mucor flavus</name>
    <dbReference type="NCBI Taxonomy" id="439312"/>
    <lineage>
        <taxon>Eukaryota</taxon>
        <taxon>Fungi</taxon>
        <taxon>Fungi incertae sedis</taxon>
        <taxon>Mucoromycota</taxon>
        <taxon>Mucoromycotina</taxon>
        <taxon>Mucoromycetes</taxon>
        <taxon>Mucorales</taxon>
        <taxon>Mucorineae</taxon>
        <taxon>Mucoraceae</taxon>
        <taxon>Mucor</taxon>
    </lineage>
</organism>
<name>A0ABP9ZB30_9FUNG</name>
<feature type="compositionally biased region" description="Polar residues" evidence="1">
    <location>
        <begin position="1"/>
        <end position="12"/>
    </location>
</feature>
<gene>
    <name evidence="3" type="ORF">MFLAVUS_009845</name>
</gene>
<evidence type="ECO:0000256" key="1">
    <source>
        <dbReference type="SAM" id="MobiDB-lite"/>
    </source>
</evidence>
<feature type="region of interest" description="Disordered" evidence="1">
    <location>
        <begin position="77"/>
        <end position="96"/>
    </location>
</feature>
<protein>
    <recommendedName>
        <fullName evidence="2">CBM21 domain-containing protein</fullName>
    </recommendedName>
</protein>
<proteinExistence type="predicted"/>
<dbReference type="PANTHER" id="PTHR12307:SF36">
    <property type="entry name" value="GLYCOGEN-BINDING SUBUNIT 76A"/>
    <property type="match status" value="1"/>
</dbReference>
<evidence type="ECO:0000259" key="2">
    <source>
        <dbReference type="PROSITE" id="PS51159"/>
    </source>
</evidence>
<feature type="compositionally biased region" description="Acidic residues" evidence="1">
    <location>
        <begin position="295"/>
        <end position="310"/>
    </location>
</feature>
<feature type="domain" description="CBM21" evidence="2">
    <location>
        <begin position="151"/>
        <end position="268"/>
    </location>
</feature>
<feature type="region of interest" description="Disordered" evidence="1">
    <location>
        <begin position="268"/>
        <end position="315"/>
    </location>
</feature>
<accession>A0ABP9ZB30</accession>
<sequence length="533" mass="59546">MGITTFSRNQSKWGGRSDWSRPSISSSTPTTTSTTTTTAAAATTIEPKEEISQISIPRFSVFGKKAKFESINQKSLEQDNKAAASRKKKFEVHSSNKKSPKIRKKVLFDPIFLERVCLFRESQCPCELKEAHDKRLQNPPFRISCPNWPRHDLAADSNILLNKSSFYVTPDNTAIKGKLFIRNLALDKSVSVRYTFDSWVTCREVDAVFFGPNPKNVAFDIYEFSIDLEFSQLSDRGEVRGKIEFTIRFTAGENDYLDNNQGSNYKMKVISDPLNDPWATNNDTEKRDDLQQPQQEEEEDEDLDSEQDEDNEKHSSFTNALKGYKHAKPFHLNKRQPWLGTRYDFGQSLSLAKRAPYESWSNSVKADPDLITDYFLVKPISIKPSTTTPIVRTDNTPTPSSSATTTTATTKIAPNIISFNSYPKLKSTTSTPTTTNISTPSKPSLYTCSASAPPSPRTSPTLLSSALPTAAATTTTTRPVLYNHSHSTSSILPVISSASSPLDMNSSYYLDLVNKYCFYNSESGMNDDSISSK</sequence>
<feature type="compositionally biased region" description="Low complexity" evidence="1">
    <location>
        <begin position="25"/>
        <end position="40"/>
    </location>
</feature>
<dbReference type="InterPro" id="IPR005036">
    <property type="entry name" value="CBM21_dom"/>
</dbReference>
<dbReference type="Pfam" id="PF03370">
    <property type="entry name" value="CBM_21"/>
    <property type="match status" value="1"/>
</dbReference>
<feature type="region of interest" description="Disordered" evidence="1">
    <location>
        <begin position="1"/>
        <end position="40"/>
    </location>
</feature>
<evidence type="ECO:0000313" key="3">
    <source>
        <dbReference type="EMBL" id="GAA5816319.1"/>
    </source>
</evidence>
<dbReference type="Gene3D" id="2.60.40.2440">
    <property type="entry name" value="Carbohydrate binding type-21 domain"/>
    <property type="match status" value="1"/>
</dbReference>
<feature type="region of interest" description="Disordered" evidence="1">
    <location>
        <begin position="427"/>
        <end position="463"/>
    </location>
</feature>
<reference evidence="3 4" key="1">
    <citation type="submission" date="2024-04" db="EMBL/GenBank/DDBJ databases">
        <title>genome sequences of Mucor flavus KT1a and Helicostylum pulchrum KT1b strains isolated from the surface of a dry-aged beef.</title>
        <authorList>
            <person name="Toyotome T."/>
            <person name="Hosono M."/>
            <person name="Torimaru M."/>
            <person name="Fukuda K."/>
            <person name="Mikami N."/>
        </authorList>
    </citation>
    <scope>NUCLEOTIDE SEQUENCE [LARGE SCALE GENOMIC DNA]</scope>
    <source>
        <strain evidence="3 4">KT1a</strain>
    </source>
</reference>
<dbReference type="Proteomes" id="UP001473302">
    <property type="component" value="Unassembled WGS sequence"/>
</dbReference>
<dbReference type="InterPro" id="IPR050782">
    <property type="entry name" value="PP1_regulatory_subunit_3"/>
</dbReference>
<dbReference type="PANTHER" id="PTHR12307">
    <property type="entry name" value="PROTEIN PHOSPHATASE 1 REGULATORY SUBUNIT"/>
    <property type="match status" value="1"/>
</dbReference>
<evidence type="ECO:0000313" key="4">
    <source>
        <dbReference type="Proteomes" id="UP001473302"/>
    </source>
</evidence>
<dbReference type="PROSITE" id="PS51159">
    <property type="entry name" value="CBM21"/>
    <property type="match status" value="1"/>
</dbReference>
<comment type="caution">
    <text evidence="3">The sequence shown here is derived from an EMBL/GenBank/DDBJ whole genome shotgun (WGS) entry which is preliminary data.</text>
</comment>
<keyword evidence="4" id="KW-1185">Reference proteome</keyword>
<dbReference type="EMBL" id="BAABUK010000031">
    <property type="protein sequence ID" value="GAA5816319.1"/>
    <property type="molecule type" value="Genomic_DNA"/>
</dbReference>
<dbReference type="InterPro" id="IPR038175">
    <property type="entry name" value="CBM21_dom_sf"/>
</dbReference>